<dbReference type="PANTHER" id="PTHR11236">
    <property type="entry name" value="AMINOBENZOATE/ANTHRANILATE SYNTHASE"/>
    <property type="match status" value="1"/>
</dbReference>
<evidence type="ECO:0000313" key="18">
    <source>
        <dbReference type="EMBL" id="MDT2735569.1"/>
    </source>
</evidence>
<name>A0AAE4I0L5_9ENTE</name>
<dbReference type="RefSeq" id="WP_311796293.1">
    <property type="nucleotide sequence ID" value="NZ_JARQAI010000001.1"/>
</dbReference>
<evidence type="ECO:0000256" key="14">
    <source>
        <dbReference type="ARBA" id="ARBA00047683"/>
    </source>
</evidence>
<dbReference type="InterPro" id="IPR015890">
    <property type="entry name" value="Chorismate_C"/>
</dbReference>
<comment type="subunit">
    <text evidence="4 15">Heterotetramer consisting of two non-identical subunits: a beta subunit (TrpG) and a large alpha subunit (TrpE).</text>
</comment>
<dbReference type="Pfam" id="PF00425">
    <property type="entry name" value="Chorismate_bind"/>
    <property type="match status" value="1"/>
</dbReference>
<keyword evidence="21" id="KW-1185">Reference proteome</keyword>
<dbReference type="InterPro" id="IPR006805">
    <property type="entry name" value="Anth_synth_I_N"/>
</dbReference>
<feature type="domain" description="Chorismate-utilising enzyme C-terminal" evidence="16">
    <location>
        <begin position="187"/>
        <end position="440"/>
    </location>
</feature>
<sequence length="449" mass="50477">MKKIKKLVHQKLDPVSLYYYLQGTGTCLFERKSETEDYAIIAFAPVRLLRFQNGEFDNGKDSYPCEDPLKELEKYVLTDKKNSSDLPFQSGALGYVGYDVAACYEKIGDIPKDELQIPDLQFYLYESYAIFDKQQQTTTLVTENSYSGCSEKQLAQRLEEIEQKLAQKLSIPAPTISPLDFTSNFSQTEFEAIVQQAKKKIREGDLFQVVPSQRLSAAFRSDPFSYYRQLRTNNQSAYLYYFAFPDVEVIGSSPESLVTVQNELVTTNPIAGTRKRGKTIQEDQALADELAHDPKELAEHRMLVDLGRNDLGKVSIRGSVTVPKYLTIERYQYVMHLVSIVTGKLKPELTAMDALKATLPAGTVSGAPKIRAMTRIYQWEPVKRSIYAGAIGLLDQTGQADFAIAIRTLVVKDQKAHVQAGAGIVYDSDPTSEYYETLQKAKVLLEVGK</sequence>
<dbReference type="InterPro" id="IPR019999">
    <property type="entry name" value="Anth_synth_I-like"/>
</dbReference>
<dbReference type="PRINTS" id="PR00095">
    <property type="entry name" value="ANTSNTHASEI"/>
</dbReference>
<keyword evidence="10 15" id="KW-0460">Magnesium</keyword>
<organism evidence="18 20">
    <name type="scientific">Enterococcus pseudoavium</name>
    <dbReference type="NCBI Taxonomy" id="44007"/>
    <lineage>
        <taxon>Bacteria</taxon>
        <taxon>Bacillati</taxon>
        <taxon>Bacillota</taxon>
        <taxon>Bacilli</taxon>
        <taxon>Lactobacillales</taxon>
        <taxon>Enterococcaceae</taxon>
        <taxon>Enterococcus</taxon>
    </lineage>
</organism>
<evidence type="ECO:0000256" key="15">
    <source>
        <dbReference type="RuleBase" id="RU364045"/>
    </source>
</evidence>
<evidence type="ECO:0000256" key="1">
    <source>
        <dbReference type="ARBA" id="ARBA00001946"/>
    </source>
</evidence>
<dbReference type="GO" id="GO:0000162">
    <property type="term" value="P:L-tryptophan biosynthetic process"/>
    <property type="evidence" value="ECO:0007669"/>
    <property type="project" value="UniProtKB-KW"/>
</dbReference>
<evidence type="ECO:0000313" key="21">
    <source>
        <dbReference type="Proteomes" id="UP001269061"/>
    </source>
</evidence>
<dbReference type="EMBL" id="JARQAZ010000001">
    <property type="protein sequence ID" value="MDT2769409.1"/>
    <property type="molecule type" value="Genomic_DNA"/>
</dbReference>
<evidence type="ECO:0000256" key="13">
    <source>
        <dbReference type="ARBA" id="ARBA00025634"/>
    </source>
</evidence>
<evidence type="ECO:0000313" key="20">
    <source>
        <dbReference type="Proteomes" id="UP001180842"/>
    </source>
</evidence>
<evidence type="ECO:0000259" key="17">
    <source>
        <dbReference type="Pfam" id="PF04715"/>
    </source>
</evidence>
<evidence type="ECO:0000256" key="5">
    <source>
        <dbReference type="ARBA" id="ARBA00012266"/>
    </source>
</evidence>
<evidence type="ECO:0000256" key="10">
    <source>
        <dbReference type="ARBA" id="ARBA00022842"/>
    </source>
</evidence>
<dbReference type="NCBIfam" id="TIGR00564">
    <property type="entry name" value="trpE_most"/>
    <property type="match status" value="1"/>
</dbReference>
<dbReference type="Proteomes" id="UP001269061">
    <property type="component" value="Unassembled WGS sequence"/>
</dbReference>
<dbReference type="InterPro" id="IPR005801">
    <property type="entry name" value="ADC_synthase"/>
</dbReference>
<evidence type="ECO:0000256" key="11">
    <source>
        <dbReference type="ARBA" id="ARBA00023141"/>
    </source>
</evidence>
<protein>
    <recommendedName>
        <fullName evidence="6 15">Anthranilate synthase component 1</fullName>
        <ecNumber evidence="5 15">4.1.3.27</ecNumber>
    </recommendedName>
</protein>
<dbReference type="InterPro" id="IPR005256">
    <property type="entry name" value="Anth_synth_I_PabB"/>
</dbReference>
<dbReference type="GO" id="GO:0046872">
    <property type="term" value="F:metal ion binding"/>
    <property type="evidence" value="ECO:0007669"/>
    <property type="project" value="UniProtKB-KW"/>
</dbReference>
<dbReference type="GO" id="GO:0004049">
    <property type="term" value="F:anthranilate synthase activity"/>
    <property type="evidence" value="ECO:0007669"/>
    <property type="project" value="UniProtKB-EC"/>
</dbReference>
<evidence type="ECO:0000256" key="4">
    <source>
        <dbReference type="ARBA" id="ARBA00011575"/>
    </source>
</evidence>
<keyword evidence="9 15" id="KW-0822">Tryptophan biosynthesis</keyword>
<accession>A0AAE4I0L5</accession>
<dbReference type="EC" id="4.1.3.27" evidence="5 15"/>
<evidence type="ECO:0000259" key="16">
    <source>
        <dbReference type="Pfam" id="PF00425"/>
    </source>
</evidence>
<comment type="pathway">
    <text evidence="2 15">Amino-acid biosynthesis; L-tryptophan biosynthesis; L-tryptophan from chorismate: step 1/5.</text>
</comment>
<evidence type="ECO:0000256" key="12">
    <source>
        <dbReference type="ARBA" id="ARBA00023239"/>
    </source>
</evidence>
<keyword evidence="12 15" id="KW-0456">Lyase</keyword>
<dbReference type="AlphaFoldDB" id="A0AAE4I0L5"/>
<evidence type="ECO:0000256" key="3">
    <source>
        <dbReference type="ARBA" id="ARBA00009562"/>
    </source>
</evidence>
<keyword evidence="11 15" id="KW-0057">Aromatic amino acid biosynthesis</keyword>
<evidence type="ECO:0000256" key="7">
    <source>
        <dbReference type="ARBA" id="ARBA00022605"/>
    </source>
</evidence>
<comment type="catalytic activity">
    <reaction evidence="14 15">
        <text>chorismate + L-glutamine = anthranilate + pyruvate + L-glutamate + H(+)</text>
        <dbReference type="Rhea" id="RHEA:21732"/>
        <dbReference type="ChEBI" id="CHEBI:15361"/>
        <dbReference type="ChEBI" id="CHEBI:15378"/>
        <dbReference type="ChEBI" id="CHEBI:16567"/>
        <dbReference type="ChEBI" id="CHEBI:29748"/>
        <dbReference type="ChEBI" id="CHEBI:29985"/>
        <dbReference type="ChEBI" id="CHEBI:58359"/>
        <dbReference type="EC" id="4.1.3.27"/>
    </reaction>
</comment>
<comment type="caution">
    <text evidence="18">The sequence shown here is derived from an EMBL/GenBank/DDBJ whole genome shotgun (WGS) entry which is preliminary data.</text>
</comment>
<comment type="cofactor">
    <cofactor evidence="1 15">
        <name>Mg(2+)</name>
        <dbReference type="ChEBI" id="CHEBI:18420"/>
    </cofactor>
</comment>
<comment type="function">
    <text evidence="13 15">Part of a heterotetrameric complex that catalyzes the two-step biosynthesis of anthranilate, an intermediate in the biosynthesis of L-tryptophan. In the first step, the glutamine-binding beta subunit (TrpG) of anthranilate synthase (AS) provides the glutamine amidotransferase activity which generates ammonia as a substrate that, along with chorismate, is used in the second step, catalyzed by the large alpha subunit of AS (TrpE) to produce anthranilate. In the absence of TrpG, TrpE can synthesize anthranilate directly from chorismate and high concentrations of ammonia.</text>
</comment>
<evidence type="ECO:0000256" key="6">
    <source>
        <dbReference type="ARBA" id="ARBA00020653"/>
    </source>
</evidence>
<keyword evidence="7 15" id="KW-0028">Amino-acid biosynthesis</keyword>
<dbReference type="Gene3D" id="3.60.120.10">
    <property type="entry name" value="Anthranilate synthase"/>
    <property type="match status" value="1"/>
</dbReference>
<dbReference type="PANTHER" id="PTHR11236:SF48">
    <property type="entry name" value="ISOCHORISMATE SYNTHASE MENF"/>
    <property type="match status" value="1"/>
</dbReference>
<dbReference type="SUPFAM" id="SSF56322">
    <property type="entry name" value="ADC synthase"/>
    <property type="match status" value="1"/>
</dbReference>
<evidence type="ECO:0000256" key="2">
    <source>
        <dbReference type="ARBA" id="ARBA00004873"/>
    </source>
</evidence>
<reference evidence="18 21" key="1">
    <citation type="submission" date="2023-03" db="EMBL/GenBank/DDBJ databases">
        <authorList>
            <person name="Shen W."/>
            <person name="Cai J."/>
        </authorList>
    </citation>
    <scope>NUCLEOTIDE SEQUENCE</scope>
    <source>
        <strain evidence="18">P69-2</strain>
        <strain evidence="19 21">Y59</strain>
    </source>
</reference>
<keyword evidence="8 15" id="KW-0479">Metal-binding</keyword>
<evidence type="ECO:0000256" key="9">
    <source>
        <dbReference type="ARBA" id="ARBA00022822"/>
    </source>
</evidence>
<evidence type="ECO:0000256" key="8">
    <source>
        <dbReference type="ARBA" id="ARBA00022723"/>
    </source>
</evidence>
<comment type="similarity">
    <text evidence="3 15">Belongs to the anthranilate synthase component I family.</text>
</comment>
<proteinExistence type="inferred from homology"/>
<feature type="domain" description="Anthranilate synthase component I N-terminal" evidence="17">
    <location>
        <begin position="12"/>
        <end position="140"/>
    </location>
</feature>
<dbReference type="Proteomes" id="UP001180842">
    <property type="component" value="Unassembled WGS sequence"/>
</dbReference>
<evidence type="ECO:0000313" key="19">
    <source>
        <dbReference type="EMBL" id="MDT2769409.1"/>
    </source>
</evidence>
<gene>
    <name evidence="15 18" type="primary">trpE</name>
    <name evidence="18" type="ORF">P7H00_00290</name>
    <name evidence="19" type="ORF">P7H46_01000</name>
</gene>
<dbReference type="Pfam" id="PF04715">
    <property type="entry name" value="Anth_synt_I_N"/>
    <property type="match status" value="1"/>
</dbReference>
<dbReference type="EMBL" id="JARQAI010000001">
    <property type="protein sequence ID" value="MDT2735569.1"/>
    <property type="molecule type" value="Genomic_DNA"/>
</dbReference>